<protein>
    <recommendedName>
        <fullName evidence="4">Carboxylesterase type B domain-containing protein</fullName>
    </recommendedName>
</protein>
<feature type="region of interest" description="Disordered" evidence="2">
    <location>
        <begin position="227"/>
        <end position="261"/>
    </location>
</feature>
<feature type="compositionally biased region" description="Basic and acidic residues" evidence="2">
    <location>
        <begin position="87"/>
        <end position="106"/>
    </location>
</feature>
<feature type="compositionally biased region" description="Basic and acidic residues" evidence="2">
    <location>
        <begin position="243"/>
        <end position="261"/>
    </location>
</feature>
<feature type="compositionally biased region" description="Basic and acidic residues" evidence="2">
    <location>
        <begin position="1"/>
        <end position="70"/>
    </location>
</feature>
<sequence>MSTTEDKSEDKKEIEDEEREKMLNEENKKVDDKQHQETMEEKIQAVKKVGEGEVEKMKKALEESEKEQGKKKIPIGGIKIPGFLRSKSREKSKDEGGDVEEGKDLLQEPPCTVTNVQEKDEDSTPAEKETITKRPTLASIKLTNPFRKSKVISIGSVPASEWRKSGYFVVGKTNLKTPDRGSSLDLPIIGSLVYCESITLDYAVTEQDKLETAPGAAGLASMETLDDSGAAEADPDQGEDGMESVKLDADNDKCDLEKGGDTTDTSKMVSWRARLGLLSKFRLLVAVVVIFIILLIIIIAVAASGPRHRDNTSAPVKDGRYVEAVTSCGMVQGLLENGAFSFRGIPYALPPVHERRFLPARPVDQLDKCWNGTFLAHNASTPCWQIYRDGSISGTEDCLTLDVHTPFVRYENPLPVVVLLGADSLSGGSPGPMRATAKLARSKEVVFVTVNFRLGPLGFLATEYLTRSVKPQTSGNYGLSDILTALKWIKLNIENFNGDKNAVTVFGHRAGGTLVTALTSSKMAKGLFSRAWVSSGSGVFPGKDLAEEQMDNSEYVQSLGCGDADCLQRLDVKELLNKVPGHWRYPAADLPSSGLPTPHRWLVLDGVILRQHLSDVWEKDEGLPVKLVMGASSHSDVPDNLKTSWNDNSGAQVERYVRDSLLGSRGLADEVFRRYNHSYSGLVSLISDIRTVCPLLTLSRSRPGVPFYVVTHPRSEDGLAGVAADVEAILGTYEPRDVEQKRFVTAMQELFYRFVHLGELRREEAEKKSNQNRVLLIGQDANPSRDYPNCDYWIAHDIVPRYARID</sequence>
<dbReference type="InterPro" id="IPR050309">
    <property type="entry name" value="Type-B_Carboxylest/Lipase"/>
</dbReference>
<dbReference type="Pfam" id="PF00135">
    <property type="entry name" value="COesterase"/>
    <property type="match status" value="1"/>
</dbReference>
<organism evidence="5">
    <name type="scientific">Timema monikensis</name>
    <dbReference type="NCBI Taxonomy" id="170555"/>
    <lineage>
        <taxon>Eukaryota</taxon>
        <taxon>Metazoa</taxon>
        <taxon>Ecdysozoa</taxon>
        <taxon>Arthropoda</taxon>
        <taxon>Hexapoda</taxon>
        <taxon>Insecta</taxon>
        <taxon>Pterygota</taxon>
        <taxon>Neoptera</taxon>
        <taxon>Polyneoptera</taxon>
        <taxon>Phasmatodea</taxon>
        <taxon>Timematodea</taxon>
        <taxon>Timematoidea</taxon>
        <taxon>Timematidae</taxon>
        <taxon>Timema</taxon>
    </lineage>
</organism>
<dbReference type="EMBL" id="OB793480">
    <property type="protein sequence ID" value="CAD7427527.1"/>
    <property type="molecule type" value="Genomic_DNA"/>
</dbReference>
<evidence type="ECO:0000256" key="3">
    <source>
        <dbReference type="SAM" id="Phobius"/>
    </source>
</evidence>
<feature type="compositionally biased region" description="Acidic residues" evidence="2">
    <location>
        <begin position="233"/>
        <end position="242"/>
    </location>
</feature>
<name>A0A7R9E7G1_9NEOP</name>
<feature type="region of interest" description="Disordered" evidence="2">
    <location>
        <begin position="1"/>
        <end position="131"/>
    </location>
</feature>
<evidence type="ECO:0000259" key="4">
    <source>
        <dbReference type="Pfam" id="PF00135"/>
    </source>
</evidence>
<feature type="domain" description="Carboxylesterase type B" evidence="4">
    <location>
        <begin position="326"/>
        <end position="714"/>
    </location>
</feature>
<reference evidence="5" key="1">
    <citation type="submission" date="2020-11" db="EMBL/GenBank/DDBJ databases">
        <authorList>
            <person name="Tran Van P."/>
        </authorList>
    </citation>
    <scope>NUCLEOTIDE SEQUENCE</scope>
</reference>
<dbReference type="InterPro" id="IPR002018">
    <property type="entry name" value="CarbesteraseB"/>
</dbReference>
<keyword evidence="3" id="KW-0472">Membrane</keyword>
<dbReference type="AlphaFoldDB" id="A0A7R9E7G1"/>
<dbReference type="SUPFAM" id="SSF53474">
    <property type="entry name" value="alpha/beta-Hydrolases"/>
    <property type="match status" value="1"/>
</dbReference>
<dbReference type="Gene3D" id="3.40.50.1820">
    <property type="entry name" value="alpha/beta hydrolase"/>
    <property type="match status" value="1"/>
</dbReference>
<gene>
    <name evidence="5" type="ORF">TMSB3V08_LOCUS4366</name>
</gene>
<feature type="transmembrane region" description="Helical" evidence="3">
    <location>
        <begin position="281"/>
        <end position="303"/>
    </location>
</feature>
<evidence type="ECO:0000313" key="5">
    <source>
        <dbReference type="EMBL" id="CAD7427527.1"/>
    </source>
</evidence>
<evidence type="ECO:0000256" key="1">
    <source>
        <dbReference type="ARBA" id="ARBA00023180"/>
    </source>
</evidence>
<keyword evidence="3" id="KW-1133">Transmembrane helix</keyword>
<dbReference type="InterPro" id="IPR029058">
    <property type="entry name" value="AB_hydrolase_fold"/>
</dbReference>
<proteinExistence type="predicted"/>
<accession>A0A7R9E7G1</accession>
<dbReference type="PANTHER" id="PTHR11559">
    <property type="entry name" value="CARBOXYLESTERASE"/>
    <property type="match status" value="1"/>
</dbReference>
<evidence type="ECO:0000256" key="2">
    <source>
        <dbReference type="SAM" id="MobiDB-lite"/>
    </source>
</evidence>
<keyword evidence="1" id="KW-0325">Glycoprotein</keyword>
<keyword evidence="3" id="KW-0812">Transmembrane</keyword>